<dbReference type="Proteomes" id="UP000198836">
    <property type="component" value="Unassembled WGS sequence"/>
</dbReference>
<sequence>MRPFSSTYILRLKRLSVKILYPLILAAICAPLLSGCIVPSPPRSRLFRSSAEGSDRVFLEGYMHKRYWYRFFSAKDQNLPDSVFIYDPVRKHFTIMSASGQIPALYNYKVDEDRNGKKVLEQQKMMIVKVYRKGMMKIDTLPQIKDN</sequence>
<gene>
    <name evidence="1" type="ORF">SAMN04488511_119103</name>
</gene>
<dbReference type="EMBL" id="FOJM01000019">
    <property type="protein sequence ID" value="SFA58551.1"/>
    <property type="molecule type" value="Genomic_DNA"/>
</dbReference>
<evidence type="ECO:0000313" key="1">
    <source>
        <dbReference type="EMBL" id="SFA58551.1"/>
    </source>
</evidence>
<protein>
    <submittedName>
        <fullName evidence="1">Uncharacterized protein</fullName>
    </submittedName>
</protein>
<organism evidence="1 2">
    <name type="scientific">Pedobacter suwonensis</name>
    <dbReference type="NCBI Taxonomy" id="332999"/>
    <lineage>
        <taxon>Bacteria</taxon>
        <taxon>Pseudomonadati</taxon>
        <taxon>Bacteroidota</taxon>
        <taxon>Sphingobacteriia</taxon>
        <taxon>Sphingobacteriales</taxon>
        <taxon>Sphingobacteriaceae</taxon>
        <taxon>Pedobacter</taxon>
    </lineage>
</organism>
<accession>A0A1I0U369</accession>
<evidence type="ECO:0000313" key="2">
    <source>
        <dbReference type="Proteomes" id="UP000198836"/>
    </source>
</evidence>
<name>A0A1I0U369_9SPHI</name>
<reference evidence="2" key="1">
    <citation type="submission" date="2016-10" db="EMBL/GenBank/DDBJ databases">
        <authorList>
            <person name="Varghese N."/>
            <person name="Submissions S."/>
        </authorList>
    </citation>
    <scope>NUCLEOTIDE SEQUENCE [LARGE SCALE GENOMIC DNA]</scope>
    <source>
        <strain evidence="2">DSM 18130</strain>
    </source>
</reference>
<dbReference type="AlphaFoldDB" id="A0A1I0U369"/>
<proteinExistence type="predicted"/>
<keyword evidence="2" id="KW-1185">Reference proteome</keyword>